<evidence type="ECO:0000256" key="6">
    <source>
        <dbReference type="ARBA" id="ARBA00023125"/>
    </source>
</evidence>
<dbReference type="PROSITE" id="PS51050">
    <property type="entry name" value="ZF_CW"/>
    <property type="match status" value="1"/>
</dbReference>
<evidence type="ECO:0000256" key="4">
    <source>
        <dbReference type="ARBA" id="ARBA00022833"/>
    </source>
</evidence>
<dbReference type="PANTHER" id="PTHR12396:SF10">
    <property type="entry name" value="METHYL-CPG-BINDING DOMAIN-CONTAINING PROTEIN 1-RELATED"/>
    <property type="match status" value="1"/>
</dbReference>
<dbReference type="SMART" id="SM00391">
    <property type="entry name" value="MBD"/>
    <property type="match status" value="1"/>
</dbReference>
<gene>
    <name evidence="13" type="primary">LOC104718038</name>
</gene>
<keyword evidence="4" id="KW-0862">Zinc</keyword>
<dbReference type="PROSITE" id="PS50982">
    <property type="entry name" value="MBD"/>
    <property type="match status" value="1"/>
</dbReference>
<evidence type="ECO:0000256" key="9">
    <source>
        <dbReference type="SAM" id="MobiDB-lite"/>
    </source>
</evidence>
<dbReference type="InterPro" id="IPR011124">
    <property type="entry name" value="Znf_CW"/>
</dbReference>
<sequence length="164" mass="18748">MDAESSNSTSLKGKAKSSSEREIDIFAVQCAECQKWRKLNSQEDYELVRSRQLEKEFVCEELEGVSCEDAGDIEYDSSNTWALEKPGLPETPEGFKRSYVMRKDYSKMDVYYVTSTGKKFKTLAEIEAFIEANEEFKNAPLEDFSFTAPEVMEDTVPKPSKEDE</sequence>
<dbReference type="CDD" id="cd01396">
    <property type="entry name" value="MeCP2_MBD"/>
    <property type="match status" value="1"/>
</dbReference>
<comment type="subcellular location">
    <subcellularLocation>
        <location evidence="1">Nucleus</location>
    </subcellularLocation>
</comment>
<keyword evidence="8" id="KW-0539">Nucleus</keyword>
<feature type="compositionally biased region" description="Polar residues" evidence="9">
    <location>
        <begin position="1"/>
        <end position="11"/>
    </location>
</feature>
<feature type="domain" description="CW-type" evidence="11">
    <location>
        <begin position="20"/>
        <end position="75"/>
    </location>
</feature>
<dbReference type="Pfam" id="PF01429">
    <property type="entry name" value="MBD"/>
    <property type="match status" value="1"/>
</dbReference>
<evidence type="ECO:0000313" key="13">
    <source>
        <dbReference type="RefSeq" id="XP_010434000.1"/>
    </source>
</evidence>
<organism evidence="12 13">
    <name type="scientific">Camelina sativa</name>
    <name type="common">False flax</name>
    <name type="synonym">Myagrum sativum</name>
    <dbReference type="NCBI Taxonomy" id="90675"/>
    <lineage>
        <taxon>Eukaryota</taxon>
        <taxon>Viridiplantae</taxon>
        <taxon>Streptophyta</taxon>
        <taxon>Embryophyta</taxon>
        <taxon>Tracheophyta</taxon>
        <taxon>Spermatophyta</taxon>
        <taxon>Magnoliopsida</taxon>
        <taxon>eudicotyledons</taxon>
        <taxon>Gunneridae</taxon>
        <taxon>Pentapetalae</taxon>
        <taxon>rosids</taxon>
        <taxon>malvids</taxon>
        <taxon>Brassicales</taxon>
        <taxon>Brassicaceae</taxon>
        <taxon>Camelineae</taxon>
        <taxon>Camelina</taxon>
    </lineage>
</organism>
<keyword evidence="5" id="KW-0805">Transcription regulation</keyword>
<evidence type="ECO:0000256" key="7">
    <source>
        <dbReference type="ARBA" id="ARBA00023163"/>
    </source>
</evidence>
<dbReference type="InterPro" id="IPR001739">
    <property type="entry name" value="Methyl_CpG_DNA-bd"/>
</dbReference>
<keyword evidence="7" id="KW-0804">Transcription</keyword>
<keyword evidence="12" id="KW-1185">Reference proteome</keyword>
<evidence type="ECO:0000313" key="12">
    <source>
        <dbReference type="Proteomes" id="UP000694864"/>
    </source>
</evidence>
<evidence type="ECO:0000256" key="1">
    <source>
        <dbReference type="ARBA" id="ARBA00004123"/>
    </source>
</evidence>
<feature type="region of interest" description="Disordered" evidence="9">
    <location>
        <begin position="1"/>
        <end position="20"/>
    </location>
</feature>
<keyword evidence="3" id="KW-0863">Zinc-finger</keyword>
<dbReference type="InterPro" id="IPR016177">
    <property type="entry name" value="DNA-bd_dom_sf"/>
</dbReference>
<dbReference type="Gene3D" id="3.30.890.10">
    <property type="entry name" value="Methyl-cpg-binding Protein 2, Chain A"/>
    <property type="match status" value="1"/>
</dbReference>
<dbReference type="SUPFAM" id="SSF54171">
    <property type="entry name" value="DNA-binding domain"/>
    <property type="match status" value="1"/>
</dbReference>
<reference evidence="12" key="1">
    <citation type="journal article" date="2014" name="Nat. Commun.">
        <title>The emerging biofuel crop Camelina sativa retains a highly undifferentiated hexaploid genome structure.</title>
        <authorList>
            <person name="Kagale S."/>
            <person name="Koh C."/>
            <person name="Nixon J."/>
            <person name="Bollina V."/>
            <person name="Clarke W.E."/>
            <person name="Tuteja R."/>
            <person name="Spillane C."/>
            <person name="Robinson S.J."/>
            <person name="Links M.G."/>
            <person name="Clarke C."/>
            <person name="Higgins E.E."/>
            <person name="Huebert T."/>
            <person name="Sharpe A.G."/>
            <person name="Parkin I.A."/>
        </authorList>
    </citation>
    <scope>NUCLEOTIDE SEQUENCE [LARGE SCALE GENOMIC DNA]</scope>
    <source>
        <strain evidence="12">cv. DH55</strain>
    </source>
</reference>
<keyword evidence="2" id="KW-0479">Metal-binding</keyword>
<evidence type="ECO:0000259" key="10">
    <source>
        <dbReference type="PROSITE" id="PS50982"/>
    </source>
</evidence>
<accession>A0ABM0U0C8</accession>
<dbReference type="GeneID" id="104718038"/>
<evidence type="ECO:0000256" key="8">
    <source>
        <dbReference type="ARBA" id="ARBA00023242"/>
    </source>
</evidence>
<reference evidence="13" key="2">
    <citation type="submission" date="2025-08" db="UniProtKB">
        <authorList>
            <consortium name="RefSeq"/>
        </authorList>
    </citation>
    <scope>IDENTIFICATION</scope>
    <source>
        <tissue evidence="13">Leaf</tissue>
    </source>
</reference>
<dbReference type="Pfam" id="PF07496">
    <property type="entry name" value="zf-CW"/>
    <property type="match status" value="1"/>
</dbReference>
<dbReference type="Proteomes" id="UP000694864">
    <property type="component" value="Chromosome 10"/>
</dbReference>
<name>A0ABM0U0C8_CAMSA</name>
<dbReference type="PANTHER" id="PTHR12396">
    <property type="entry name" value="METHYL-CPG BINDING PROTEIN, MBD"/>
    <property type="match status" value="1"/>
</dbReference>
<evidence type="ECO:0000256" key="5">
    <source>
        <dbReference type="ARBA" id="ARBA00023015"/>
    </source>
</evidence>
<feature type="domain" description="MBD" evidence="10">
    <location>
        <begin position="81"/>
        <end position="151"/>
    </location>
</feature>
<dbReference type="Gene3D" id="3.30.40.100">
    <property type="match status" value="1"/>
</dbReference>
<evidence type="ECO:0000256" key="3">
    <source>
        <dbReference type="ARBA" id="ARBA00022771"/>
    </source>
</evidence>
<dbReference type="RefSeq" id="XP_010434000.1">
    <property type="nucleotide sequence ID" value="XM_010435698.2"/>
</dbReference>
<protein>
    <submittedName>
        <fullName evidence="13">Methyl-CpG-binding domain-containing protein 1-like</fullName>
    </submittedName>
</protein>
<evidence type="ECO:0000259" key="11">
    <source>
        <dbReference type="PROSITE" id="PS51050"/>
    </source>
</evidence>
<evidence type="ECO:0000256" key="2">
    <source>
        <dbReference type="ARBA" id="ARBA00022723"/>
    </source>
</evidence>
<keyword evidence="6" id="KW-0238">DNA-binding</keyword>
<proteinExistence type="predicted"/>